<evidence type="ECO:0000259" key="1">
    <source>
        <dbReference type="PROSITE" id="PS50879"/>
    </source>
</evidence>
<dbReference type="Gene3D" id="3.30.420.10">
    <property type="entry name" value="Ribonuclease H-like superfamily/Ribonuclease H"/>
    <property type="match status" value="1"/>
</dbReference>
<reference evidence="2 3" key="1">
    <citation type="journal article" date="2019" name="Sci. Rep.">
        <title>Orb-weaving spider Araneus ventricosus genome elucidates the spidroin gene catalogue.</title>
        <authorList>
            <person name="Kono N."/>
            <person name="Nakamura H."/>
            <person name="Ohtoshi R."/>
            <person name="Moran D.A.P."/>
            <person name="Shinohara A."/>
            <person name="Yoshida Y."/>
            <person name="Fujiwara M."/>
            <person name="Mori M."/>
            <person name="Tomita M."/>
            <person name="Arakawa K."/>
        </authorList>
    </citation>
    <scope>NUCLEOTIDE SEQUENCE [LARGE SCALE GENOMIC DNA]</scope>
</reference>
<dbReference type="Proteomes" id="UP000499080">
    <property type="component" value="Unassembled WGS sequence"/>
</dbReference>
<sequence length="547" mass="62060">MELYLKKEKHGEFCPERTTKAVLSSLGDDGLQLYSRGLFWRAQYDTRALMFRLKKNQIVPPVRYLLVLHELSDEEELSISPEKSAIADLSKRRLHSTPRISYAGSPLPWKDSIKYLGIIFSKTNENGAIVKNLRAKALRKISAFRTIDYKSYGPRTKDLVSITNNGICSLFYYSCAITNKLSQTHFKICDTVQTTALRVALGLPIWTPNVVLLKIAGQEILSGKIKRLAIQFFIKQVANGIHSPLFLQSSNPCIRLKKDQEAFVGLLADLNISSDQIITLPNILDVLHNDICEIHLPSFDFQDKAQPMSMIKALFEETISEEFQDYFIIAANASKSHLHISIAGTSNLRSFSFRIHPIDSIFTAEALAICQAIDDLSVPDSDLLILTDSFSVLQALKNISLKSLKVILHLAYKILMRTKYNKKIALVWTPGHSSTWNERADSLAKNVTESDLYIEWITVDDICSYYSKFSIQKPIENFRNSKYLEILGDLPSILSFAPWLKNRRENIIITRILTRMIITQLFCTDLDFTTTLFALCAIKKTPSNIFS</sequence>
<proteinExistence type="predicted"/>
<dbReference type="GO" id="GO:0004523">
    <property type="term" value="F:RNA-DNA hybrid ribonuclease activity"/>
    <property type="evidence" value="ECO:0007669"/>
    <property type="project" value="InterPro"/>
</dbReference>
<protein>
    <recommendedName>
        <fullName evidence="1">RNase H type-1 domain-containing protein</fullName>
    </recommendedName>
</protein>
<dbReference type="GO" id="GO:0003676">
    <property type="term" value="F:nucleic acid binding"/>
    <property type="evidence" value="ECO:0007669"/>
    <property type="project" value="InterPro"/>
</dbReference>
<evidence type="ECO:0000313" key="2">
    <source>
        <dbReference type="EMBL" id="GBN18845.1"/>
    </source>
</evidence>
<dbReference type="CDD" id="cd09276">
    <property type="entry name" value="Rnase_HI_RT_non_LTR"/>
    <property type="match status" value="1"/>
</dbReference>
<dbReference type="InterPro" id="IPR002156">
    <property type="entry name" value="RNaseH_domain"/>
</dbReference>
<evidence type="ECO:0000313" key="3">
    <source>
        <dbReference type="Proteomes" id="UP000499080"/>
    </source>
</evidence>
<name>A0A4Y2LVM1_ARAVE</name>
<dbReference type="AlphaFoldDB" id="A0A4Y2LVM1"/>
<gene>
    <name evidence="2" type="ORF">AVEN_73223_1</name>
</gene>
<dbReference type="SUPFAM" id="SSF53098">
    <property type="entry name" value="Ribonuclease H-like"/>
    <property type="match status" value="1"/>
</dbReference>
<dbReference type="EMBL" id="BGPR01006417">
    <property type="protein sequence ID" value="GBN18845.1"/>
    <property type="molecule type" value="Genomic_DNA"/>
</dbReference>
<dbReference type="PROSITE" id="PS50879">
    <property type="entry name" value="RNASE_H_1"/>
    <property type="match status" value="1"/>
</dbReference>
<accession>A0A4Y2LVM1</accession>
<comment type="caution">
    <text evidence="2">The sequence shown here is derived from an EMBL/GenBank/DDBJ whole genome shotgun (WGS) entry which is preliminary data.</text>
</comment>
<dbReference type="InterPro" id="IPR012337">
    <property type="entry name" value="RNaseH-like_sf"/>
</dbReference>
<dbReference type="InterPro" id="IPR036397">
    <property type="entry name" value="RNaseH_sf"/>
</dbReference>
<keyword evidence="3" id="KW-1185">Reference proteome</keyword>
<feature type="domain" description="RNase H type-1" evidence="1">
    <location>
        <begin position="334"/>
        <end position="449"/>
    </location>
</feature>
<dbReference type="Pfam" id="PF00075">
    <property type="entry name" value="RNase_H"/>
    <property type="match status" value="1"/>
</dbReference>
<organism evidence="2 3">
    <name type="scientific">Araneus ventricosus</name>
    <name type="common">Orbweaver spider</name>
    <name type="synonym">Epeira ventricosa</name>
    <dbReference type="NCBI Taxonomy" id="182803"/>
    <lineage>
        <taxon>Eukaryota</taxon>
        <taxon>Metazoa</taxon>
        <taxon>Ecdysozoa</taxon>
        <taxon>Arthropoda</taxon>
        <taxon>Chelicerata</taxon>
        <taxon>Arachnida</taxon>
        <taxon>Araneae</taxon>
        <taxon>Araneomorphae</taxon>
        <taxon>Entelegynae</taxon>
        <taxon>Araneoidea</taxon>
        <taxon>Araneidae</taxon>
        <taxon>Araneus</taxon>
    </lineage>
</organism>